<dbReference type="RefSeq" id="WP_128501551.1">
    <property type="nucleotide sequence ID" value="NZ_CP035107.1"/>
</dbReference>
<evidence type="ECO:0000313" key="2">
    <source>
        <dbReference type="EMBL" id="QAR31104.1"/>
    </source>
</evidence>
<feature type="domain" description="DUF7660" evidence="1">
    <location>
        <begin position="15"/>
        <end position="76"/>
    </location>
</feature>
<dbReference type="AlphaFoldDB" id="A0A3R5XTZ5"/>
<accession>A0A3R5XTZ5</accession>
<organism evidence="2 3">
    <name type="scientific">Ornithobacterium rhinotracheale</name>
    <dbReference type="NCBI Taxonomy" id="28251"/>
    <lineage>
        <taxon>Bacteria</taxon>
        <taxon>Pseudomonadati</taxon>
        <taxon>Bacteroidota</taxon>
        <taxon>Flavobacteriia</taxon>
        <taxon>Flavobacteriales</taxon>
        <taxon>Weeksellaceae</taxon>
        <taxon>Ornithobacterium</taxon>
    </lineage>
</organism>
<name>A0A3R5XTZ5_ORNRH</name>
<dbReference type="OrthoDB" id="1373771at2"/>
<dbReference type="InterPro" id="IPR056077">
    <property type="entry name" value="DUF7660"/>
</dbReference>
<reference evidence="2 3" key="1">
    <citation type="submission" date="2019-01" db="EMBL/GenBank/DDBJ databases">
        <title>Whole Genome of Ornithobacterium rhinotracheale FARPER-174b.</title>
        <authorList>
            <person name="Tataje-Lavanda L.A."/>
            <person name="Montalvan A."/>
            <person name="Montesinos R."/>
            <person name="Zimic M."/>
            <person name="Fernandez-Sanchez M."/>
            <person name="Fernandez-Diaz M."/>
        </authorList>
    </citation>
    <scope>NUCLEOTIDE SEQUENCE [LARGE SCALE GENOMIC DNA]</scope>
    <source>
        <strain evidence="2 3">FARPER-174b</strain>
    </source>
</reference>
<dbReference type="Pfam" id="PF24693">
    <property type="entry name" value="DUF7660"/>
    <property type="match status" value="1"/>
</dbReference>
<evidence type="ECO:0000313" key="3">
    <source>
        <dbReference type="Proteomes" id="UP000287701"/>
    </source>
</evidence>
<protein>
    <recommendedName>
        <fullName evidence="1">DUF7660 domain-containing protein</fullName>
    </recommendedName>
</protein>
<dbReference type="EMBL" id="CP035107">
    <property type="protein sequence ID" value="QAR31104.1"/>
    <property type="molecule type" value="Genomic_DNA"/>
</dbReference>
<gene>
    <name evidence="2" type="ORF">EQP59_07040</name>
</gene>
<evidence type="ECO:0000259" key="1">
    <source>
        <dbReference type="Pfam" id="PF24693"/>
    </source>
</evidence>
<sequence length="76" mass="9044">MKTDNIYEFAKKVTSKQDFIQFLTFLIDDYKNKNDWVNDTIDLFLDGMMGYIQDSLTDEISWKNLTEIFLAAKVYE</sequence>
<proteinExistence type="predicted"/>
<dbReference type="Proteomes" id="UP000287701">
    <property type="component" value="Chromosome"/>
</dbReference>